<accession>A0ABW0ZVB7</accession>
<evidence type="ECO:0000313" key="1">
    <source>
        <dbReference type="EMBL" id="MFC5747259.1"/>
    </source>
</evidence>
<gene>
    <name evidence="1" type="ORF">ACFPZN_16650</name>
</gene>
<reference evidence="2" key="1">
    <citation type="journal article" date="2019" name="Int. J. Syst. Evol. Microbiol.">
        <title>The Global Catalogue of Microorganisms (GCM) 10K type strain sequencing project: providing services to taxonomists for standard genome sequencing and annotation.</title>
        <authorList>
            <consortium name="The Broad Institute Genomics Platform"/>
            <consortium name="The Broad Institute Genome Sequencing Center for Infectious Disease"/>
            <person name="Wu L."/>
            <person name="Ma J."/>
        </authorList>
    </citation>
    <scope>NUCLEOTIDE SEQUENCE [LARGE SCALE GENOMIC DNA]</scope>
    <source>
        <strain evidence="2">KCTC 42087</strain>
    </source>
</reference>
<keyword evidence="2" id="KW-1185">Reference proteome</keyword>
<sequence length="82" mass="8657">MIELFETTMAIAAIPTFMRVFDADAAAVGWTTAGVASATSSAARTFTDRKLLLTTLILRETPGGKSAWVGSPVGSLRPRTRA</sequence>
<protein>
    <submittedName>
        <fullName evidence="1">Uncharacterized protein</fullName>
    </submittedName>
</protein>
<proteinExistence type="predicted"/>
<name>A0ABW0ZVB7_9ACTN</name>
<evidence type="ECO:0000313" key="2">
    <source>
        <dbReference type="Proteomes" id="UP001596074"/>
    </source>
</evidence>
<organism evidence="1 2">
    <name type="scientific">Actinomadura rugatobispora</name>
    <dbReference type="NCBI Taxonomy" id="1994"/>
    <lineage>
        <taxon>Bacteria</taxon>
        <taxon>Bacillati</taxon>
        <taxon>Actinomycetota</taxon>
        <taxon>Actinomycetes</taxon>
        <taxon>Streptosporangiales</taxon>
        <taxon>Thermomonosporaceae</taxon>
        <taxon>Actinomadura</taxon>
    </lineage>
</organism>
<dbReference type="EMBL" id="JBHSON010000020">
    <property type="protein sequence ID" value="MFC5747259.1"/>
    <property type="molecule type" value="Genomic_DNA"/>
</dbReference>
<comment type="caution">
    <text evidence="1">The sequence shown here is derived from an EMBL/GenBank/DDBJ whole genome shotgun (WGS) entry which is preliminary data.</text>
</comment>
<dbReference type="RefSeq" id="WP_378282875.1">
    <property type="nucleotide sequence ID" value="NZ_JBHSON010000020.1"/>
</dbReference>
<dbReference type="Proteomes" id="UP001596074">
    <property type="component" value="Unassembled WGS sequence"/>
</dbReference>